<dbReference type="InterPro" id="IPR001357">
    <property type="entry name" value="BRCT_dom"/>
</dbReference>
<evidence type="ECO:0000313" key="6">
    <source>
        <dbReference type="Proteomes" id="UP001443914"/>
    </source>
</evidence>
<reference evidence="5" key="1">
    <citation type="submission" date="2024-03" db="EMBL/GenBank/DDBJ databases">
        <title>WGS assembly of Saponaria officinalis var. Norfolk2.</title>
        <authorList>
            <person name="Jenkins J."/>
            <person name="Shu S."/>
            <person name="Grimwood J."/>
            <person name="Barry K."/>
            <person name="Goodstein D."/>
            <person name="Schmutz J."/>
            <person name="Leebens-Mack J."/>
            <person name="Osbourn A."/>
        </authorList>
    </citation>
    <scope>NUCLEOTIDE SEQUENCE [LARGE SCALE GENOMIC DNA]</scope>
    <source>
        <strain evidence="5">JIC</strain>
    </source>
</reference>
<evidence type="ECO:0000259" key="4">
    <source>
        <dbReference type="PROSITE" id="PS50172"/>
    </source>
</evidence>
<dbReference type="Pfam" id="PF16770">
    <property type="entry name" value="RTT107_BRCT_5"/>
    <property type="match status" value="1"/>
</dbReference>
<dbReference type="Proteomes" id="UP001443914">
    <property type="component" value="Unassembled WGS sequence"/>
</dbReference>
<dbReference type="SMART" id="SM00292">
    <property type="entry name" value="BRCT"/>
    <property type="match status" value="2"/>
</dbReference>
<dbReference type="SUPFAM" id="SSF52113">
    <property type="entry name" value="BRCT domain"/>
    <property type="match status" value="1"/>
</dbReference>
<organism evidence="5 6">
    <name type="scientific">Saponaria officinalis</name>
    <name type="common">Common soapwort</name>
    <name type="synonym">Lychnis saponaria</name>
    <dbReference type="NCBI Taxonomy" id="3572"/>
    <lineage>
        <taxon>Eukaryota</taxon>
        <taxon>Viridiplantae</taxon>
        <taxon>Streptophyta</taxon>
        <taxon>Embryophyta</taxon>
        <taxon>Tracheophyta</taxon>
        <taxon>Spermatophyta</taxon>
        <taxon>Magnoliopsida</taxon>
        <taxon>eudicotyledons</taxon>
        <taxon>Gunneridae</taxon>
        <taxon>Pentapetalae</taxon>
        <taxon>Caryophyllales</taxon>
        <taxon>Caryophyllaceae</taxon>
        <taxon>Caryophylleae</taxon>
        <taxon>Saponaria</taxon>
    </lineage>
</organism>
<dbReference type="AlphaFoldDB" id="A0AAW1KXT4"/>
<evidence type="ECO:0000256" key="3">
    <source>
        <dbReference type="ARBA" id="ARBA00023242"/>
    </source>
</evidence>
<sequence>MAHPSNFHSLSLGRKTDDVDQIDTEILDDFVDAVHHDTEVVHYPDSVENSETETLYGYDTEVVPDSEDELTYTSDSGRHSSRHVSFIESFAADLYKVESNSYPLRKRLDQSNMSIDACGDERHTSFLAMDMIVHKGNELRPIINHRDMQAADLALQDGKMPMVNDPRPADSKSNDSNFADDVKQMNMKSKIEKNGKLSQSKTKEIRIVYTRKTKRLGKPDIGAKDVKKLTDDNNDYGGLSYVESQEPEDVSTALLFVDQYLSVSPMPMLSSPMASVKTKQKSPPALSAKGAQRLVRWTGARKSENKAGIFEWNDSVDGDEGCIPLKNGAQPQRAFRVKKYKHTYVRRSPSVNNSMLTEQVHKNEVREDPKDELDQKTAEESTLIREEINPISEDFENVFDVGIGTQIAAEAIQALSSAVSADCFEMNADQCSKKLPEKSGEDAQKQMHAGFWSLPKKTRSAYRENSSPNNSRIFCSDHLDDIMQSSRQVARKNNGKSAAAKCVVGRRSAAFGKVKLTKKAKPYRSKDVDICKENLHGSLSVDDLPLRKPMSGRKVKNVHPASANLKSSSLFNMNEGLASKTICNGVAPVMKSGRYNNTKDSGTLGDMVDVSAEKADHSKHFGNSSLNTTEMKLNDDDKKHIEADASYDAMNATVGPECNLGQSTNWFLGDYPRGKRTRRSTLHNFVGYGDLENSSVKQSHDKDNHYPLRWRNNIESCSASGLHSGFKRKRRSTTYISPCLLSSKKSERNFTNKNVSVYDSDCAKKKNTLSEQLIKSTVNLQESAADVARCKANDDMNLIDGYLDHHDKKKPSPTALTRELHRLGFGESMPDFTPKTSRQRKTMANICVLLSQSLDKSTRKHQTKILTRFGVPVASCPSNATHFVTDRFARTRNMLEFIAQGKPVVTPQWLESCDQAGFYIEDRDYIVRDVTKECELGFRLPVSLDRARHHPLLRGYTVFITPNAKPGKEILASLVKAVHGEVLNAVVDSKLDNLLILSCDKDQILCLPFLQRGTTAYNPELLLNGIVIQKLEFARHRLFIDQVNG</sequence>
<keyword evidence="2" id="KW-0227">DNA damage</keyword>
<protein>
    <recommendedName>
        <fullName evidence="4">BRCT domain-containing protein</fullName>
    </recommendedName>
</protein>
<feature type="domain" description="BRCT" evidence="4">
    <location>
        <begin position="838"/>
        <end position="927"/>
    </location>
</feature>
<dbReference type="InterPro" id="IPR051579">
    <property type="entry name" value="DDR_Transcriptional_Reg"/>
</dbReference>
<comment type="caution">
    <text evidence="5">The sequence shown here is derived from an EMBL/GenBank/DDBJ whole genome shotgun (WGS) entry which is preliminary data.</text>
</comment>
<dbReference type="Gene3D" id="3.40.50.10190">
    <property type="entry name" value="BRCT domain"/>
    <property type="match status" value="2"/>
</dbReference>
<dbReference type="EMBL" id="JBDFQZ010000005">
    <property type="protein sequence ID" value="KAK9726187.1"/>
    <property type="molecule type" value="Genomic_DNA"/>
</dbReference>
<gene>
    <name evidence="5" type="ORF">RND81_05G196600</name>
</gene>
<evidence type="ECO:0000256" key="1">
    <source>
        <dbReference type="ARBA" id="ARBA00004123"/>
    </source>
</evidence>
<dbReference type="PANTHER" id="PTHR23196">
    <property type="entry name" value="PAX TRANSCRIPTION ACTIVATION DOMAIN INTERACTING PROTEIN"/>
    <property type="match status" value="1"/>
</dbReference>
<proteinExistence type="predicted"/>
<comment type="subcellular location">
    <subcellularLocation>
        <location evidence="1">Nucleus</location>
    </subcellularLocation>
</comment>
<accession>A0AAW1KXT4</accession>
<dbReference type="PROSITE" id="PS50172">
    <property type="entry name" value="BRCT"/>
    <property type="match status" value="1"/>
</dbReference>
<evidence type="ECO:0000313" key="5">
    <source>
        <dbReference type="EMBL" id="KAK9726187.1"/>
    </source>
</evidence>
<name>A0AAW1KXT4_SAPOF</name>
<dbReference type="CDD" id="cd17744">
    <property type="entry name" value="BRCT_MDC1_rpt1"/>
    <property type="match status" value="1"/>
</dbReference>
<keyword evidence="6" id="KW-1185">Reference proteome</keyword>
<dbReference type="Pfam" id="PF16589">
    <property type="entry name" value="BRCT_2"/>
    <property type="match status" value="1"/>
</dbReference>
<dbReference type="InterPro" id="IPR036420">
    <property type="entry name" value="BRCT_dom_sf"/>
</dbReference>
<keyword evidence="3" id="KW-0539">Nucleus</keyword>
<dbReference type="GO" id="GO:0006974">
    <property type="term" value="P:DNA damage response"/>
    <property type="evidence" value="ECO:0007669"/>
    <property type="project" value="UniProtKB-KW"/>
</dbReference>
<evidence type="ECO:0000256" key="2">
    <source>
        <dbReference type="ARBA" id="ARBA00022763"/>
    </source>
</evidence>
<dbReference type="PANTHER" id="PTHR23196:SF1">
    <property type="entry name" value="PAX-INTERACTING PROTEIN 1"/>
    <property type="match status" value="1"/>
</dbReference>
<dbReference type="CDD" id="cd18432">
    <property type="entry name" value="BRCT_PAXIP1_rpt6_like"/>
    <property type="match status" value="1"/>
</dbReference>
<dbReference type="GO" id="GO:0005634">
    <property type="term" value="C:nucleus"/>
    <property type="evidence" value="ECO:0007669"/>
    <property type="project" value="UniProtKB-SubCell"/>
</dbReference>